<protein>
    <submittedName>
        <fullName evidence="3">Thiopeptide-type bacteriocin biosynthesis domain-containing protein</fullName>
    </submittedName>
</protein>
<feature type="domain" description="Thiopeptide-type bacteriocin biosynthesis" evidence="2">
    <location>
        <begin position="773"/>
        <end position="1026"/>
    </location>
</feature>
<dbReference type="Proteomes" id="UP000199375">
    <property type="component" value="Unassembled WGS sequence"/>
</dbReference>
<sequence length="1038" mass="111515">MPPEHARYQPTGLVLVRASTDPGDLGPGPSAALIGPAAPAREGLAWLANRWTRPDVRDAISMASPGLAARVSQLLTPRAAEATAAAVRRAVLATASYLLRWQRRTTPFGLFAAVTTATVGPAAATIGDRHRAAARVDGEWLTHVVDSLESDPDLQRRLTVVADSARFVRDGRVIVAARPLPGQRSPGPPRETSTTNNRAVRLALAHAARPIHFPQLAARIAHEMPHAAPATIGAMLHGLVGGGFLITSLRPPMTAADGLAHVIDVLDAAGAAELSAVAPILDWLKAAGELIARHNALADPREAARTRAAAIRAMATLAPDAEHQLAVDLRLDAKISIPSRVLDEVALAAELLLRLTTQPFGSVAWLDYHARFRDRYGAGALVPVRDLVADSGLGYPAGFLGAPRARPAWRMLTERDVRLAALIQKATLDGTDEIRLTDADVDALTVGNHATAVPPCRLELGFAVYAASAEKVDRGDYELRITAAPRTPTSMVGRFAYLLDPAEQAQIAASYAHHASDADPAFPVQLSFPPRRTHNQNVTRVGTLLPDVLSLSEHPDGPTVTVDDLAVTADAEQMYLVHWPTGRRVVPHIPHALDTTVQTPPLARFLAEVADARSVVFGPLDHGAAARNLPYLPRIRYGRIILSPARWLLAGADLASVDPRGDEPAAGRWETSLAAWRQQWRVPDRVVACHGELRLPLDLSRPLDRALLRARLIRAGRLELREDAPPDGYGWTAGRPAEFLTSMTLTTVPKRTPPVTAPPGDTFRPGASTIVHARLVGNPARTDQLLTAHLPKLVDNLIGLGLRRWWFRRHRDTIRVEADQHLSLFLRFSEPGAYGPAAAILAEFANGLAAQSLPAELVLAAYHQHPARYGHGPALLAAEKVFAADTAAAIAQLRTADLAGIPAQALAAASMARLAAAFAPCPHLGYRALLACLREATEPAERTLTDLARRLADPAGDHQSLRALPGGDAVADTWQTRDLAVRAYHDCLLPQRDPVSVLRTLLHEHHIRAVGVDPDFERRTNHAARAAAMRCLAQAAPR</sequence>
<dbReference type="Pfam" id="PF04738">
    <property type="entry name" value="Lant_dehydr_N"/>
    <property type="match status" value="1"/>
</dbReference>
<feature type="domain" description="Lantibiotic dehydratase N-terminal" evidence="1">
    <location>
        <begin position="53"/>
        <end position="708"/>
    </location>
</feature>
<evidence type="ECO:0000259" key="2">
    <source>
        <dbReference type="Pfam" id="PF14028"/>
    </source>
</evidence>
<organism evidence="3 4">
    <name type="scientific">Micromonospora haikouensis</name>
    <dbReference type="NCBI Taxonomy" id="686309"/>
    <lineage>
        <taxon>Bacteria</taxon>
        <taxon>Bacillati</taxon>
        <taxon>Actinomycetota</taxon>
        <taxon>Actinomycetes</taxon>
        <taxon>Micromonosporales</taxon>
        <taxon>Micromonosporaceae</taxon>
        <taxon>Micromonospora</taxon>
    </lineage>
</organism>
<proteinExistence type="predicted"/>
<gene>
    <name evidence="3" type="ORF">GA0070558_14810</name>
</gene>
<dbReference type="NCBIfam" id="TIGR03891">
    <property type="entry name" value="thiopep_ocin"/>
    <property type="match status" value="1"/>
</dbReference>
<evidence type="ECO:0000313" key="4">
    <source>
        <dbReference type="Proteomes" id="UP000199375"/>
    </source>
</evidence>
<dbReference type="InterPro" id="IPR006827">
    <property type="entry name" value="Lant_deHydtase_N"/>
</dbReference>
<dbReference type="Pfam" id="PF14028">
    <property type="entry name" value="Lant_dehydr_C"/>
    <property type="match status" value="1"/>
</dbReference>
<name>A0A1C4YHX8_9ACTN</name>
<dbReference type="RefSeq" id="WP_091286321.1">
    <property type="nucleotide sequence ID" value="NZ_FMCW01000048.1"/>
</dbReference>
<evidence type="ECO:0000259" key="1">
    <source>
        <dbReference type="Pfam" id="PF04738"/>
    </source>
</evidence>
<dbReference type="EMBL" id="FMCW01000048">
    <property type="protein sequence ID" value="SCF20333.1"/>
    <property type="molecule type" value="Genomic_DNA"/>
</dbReference>
<evidence type="ECO:0000313" key="3">
    <source>
        <dbReference type="EMBL" id="SCF20333.1"/>
    </source>
</evidence>
<reference evidence="3 4" key="1">
    <citation type="submission" date="2016-06" db="EMBL/GenBank/DDBJ databases">
        <authorList>
            <person name="Kjaerup R.B."/>
            <person name="Dalgaard T.S."/>
            <person name="Juul-Madsen H.R."/>
        </authorList>
    </citation>
    <scope>NUCLEOTIDE SEQUENCE [LARGE SCALE GENOMIC DNA]</scope>
    <source>
        <strain evidence="3 4">DSM 45626</strain>
    </source>
</reference>
<dbReference type="InterPro" id="IPR023809">
    <property type="entry name" value="Thiopep_bacteriocin_synth_dom"/>
</dbReference>
<accession>A0A1C4YHX8</accession>
<dbReference type="AlphaFoldDB" id="A0A1C4YHX8"/>